<comment type="caution">
    <text evidence="1">The sequence shown here is derived from an EMBL/GenBank/DDBJ whole genome shotgun (WGS) entry which is preliminary data.</text>
</comment>
<name>A0ACA9TLZ4_BIOOC</name>
<accession>A0ACA9TLZ4</accession>
<reference evidence="1" key="1">
    <citation type="submission" date="2020-04" db="EMBL/GenBank/DDBJ databases">
        <authorList>
            <person name="Broberg M."/>
        </authorList>
    </citation>
    <scope>NUCLEOTIDE SEQUENCE</scope>
</reference>
<gene>
    <name evidence="1" type="ORF">CRV2_00003324</name>
</gene>
<sequence length="102" mass="12622">MTKPEESRWNDYNKIRLCDPEESIMACKPVFIKSYLYWRVKHSRIRKLSSILTYWNVLSNWIYKKLGPEFDLDTSKKEKTVLYMEDLDLILYYHWVHDEYVY</sequence>
<evidence type="ECO:0000313" key="1">
    <source>
        <dbReference type="EMBL" id="CAG9941888.1"/>
    </source>
</evidence>
<proteinExistence type="predicted"/>
<keyword evidence="2" id="KW-1185">Reference proteome</keyword>
<reference evidence="1" key="2">
    <citation type="submission" date="2021-10" db="EMBL/GenBank/DDBJ databases">
        <authorList>
            <person name="Piombo E."/>
        </authorList>
    </citation>
    <scope>NUCLEOTIDE SEQUENCE</scope>
</reference>
<dbReference type="EMBL" id="CADEHS020000005">
    <property type="protein sequence ID" value="CAG9941888.1"/>
    <property type="molecule type" value="Genomic_DNA"/>
</dbReference>
<evidence type="ECO:0000313" key="2">
    <source>
        <dbReference type="Proteomes" id="UP000836387"/>
    </source>
</evidence>
<protein>
    <submittedName>
        <fullName evidence="1">Uncharacterized protein</fullName>
    </submittedName>
</protein>
<organism evidence="1 2">
    <name type="scientific">Clonostachys rosea f. rosea IK726</name>
    <dbReference type="NCBI Taxonomy" id="1349383"/>
    <lineage>
        <taxon>Eukaryota</taxon>
        <taxon>Fungi</taxon>
        <taxon>Dikarya</taxon>
        <taxon>Ascomycota</taxon>
        <taxon>Pezizomycotina</taxon>
        <taxon>Sordariomycetes</taxon>
        <taxon>Hypocreomycetidae</taxon>
        <taxon>Hypocreales</taxon>
        <taxon>Bionectriaceae</taxon>
        <taxon>Clonostachys</taxon>
    </lineage>
</organism>
<dbReference type="Proteomes" id="UP000836387">
    <property type="component" value="Unassembled WGS sequence"/>
</dbReference>